<reference evidence="1" key="1">
    <citation type="submission" date="2020-04" db="EMBL/GenBank/DDBJ databases">
        <authorList>
            <person name="Alioto T."/>
            <person name="Alioto T."/>
            <person name="Gomez Garrido J."/>
        </authorList>
    </citation>
    <scope>NUCLEOTIDE SEQUENCE</scope>
    <source>
        <strain evidence="1">A484AB</strain>
    </source>
</reference>
<dbReference type="EMBL" id="CACRXK020039406">
    <property type="protein sequence ID" value="CAB4045426.1"/>
    <property type="molecule type" value="Genomic_DNA"/>
</dbReference>
<evidence type="ECO:0000313" key="2">
    <source>
        <dbReference type="Proteomes" id="UP001152795"/>
    </source>
</evidence>
<dbReference type="Proteomes" id="UP001152795">
    <property type="component" value="Unassembled WGS sequence"/>
</dbReference>
<gene>
    <name evidence="1" type="ORF">PACLA_8A057899</name>
</gene>
<protein>
    <submittedName>
        <fullName evidence="1">Uncharacterized protein</fullName>
    </submittedName>
</protein>
<comment type="caution">
    <text evidence="1">The sequence shown here is derived from an EMBL/GenBank/DDBJ whole genome shotgun (WGS) entry which is preliminary data.</text>
</comment>
<sequence>MWAGGLTAKQRINIERVQKRALQIICPREKYENALLSNEITRLEERRRDHCINL</sequence>
<keyword evidence="2" id="KW-1185">Reference proteome</keyword>
<feature type="non-terminal residue" evidence="1">
    <location>
        <position position="54"/>
    </location>
</feature>
<organism evidence="1 2">
    <name type="scientific">Paramuricea clavata</name>
    <name type="common">Red gorgonian</name>
    <name type="synonym">Violescent sea-whip</name>
    <dbReference type="NCBI Taxonomy" id="317549"/>
    <lineage>
        <taxon>Eukaryota</taxon>
        <taxon>Metazoa</taxon>
        <taxon>Cnidaria</taxon>
        <taxon>Anthozoa</taxon>
        <taxon>Octocorallia</taxon>
        <taxon>Malacalcyonacea</taxon>
        <taxon>Plexauridae</taxon>
        <taxon>Paramuricea</taxon>
    </lineage>
</organism>
<evidence type="ECO:0000313" key="1">
    <source>
        <dbReference type="EMBL" id="CAB4045426.1"/>
    </source>
</evidence>
<proteinExistence type="predicted"/>
<dbReference type="AlphaFoldDB" id="A0A6S7KHT9"/>
<name>A0A6S7KHT9_PARCT</name>
<accession>A0A6S7KHT9</accession>